<keyword evidence="2" id="KW-1133">Transmembrane helix</keyword>
<dbReference type="STRING" id="1805281.AUJ77_01405"/>
<dbReference type="Pfam" id="PF18895">
    <property type="entry name" value="T4SS_pilin"/>
    <property type="match status" value="1"/>
</dbReference>
<accession>A0A1J4V140</accession>
<evidence type="ECO:0000313" key="3">
    <source>
        <dbReference type="EMBL" id="OIO30868.1"/>
    </source>
</evidence>
<keyword evidence="2" id="KW-0472">Membrane</keyword>
<proteinExistence type="predicted"/>
<evidence type="ECO:0000313" key="4">
    <source>
        <dbReference type="Proteomes" id="UP000181992"/>
    </source>
</evidence>
<feature type="region of interest" description="Disordered" evidence="1">
    <location>
        <begin position="90"/>
        <end position="111"/>
    </location>
</feature>
<sequence length="145" mass="15343">MDFKGLIGFLISSFITPAITLIVGAAVVFFLWNIFNIIRKSDQPDELAKLKSQATWGIVAIAVMVSVWGLVNFVIDSFNPNNTRTPVPQLNTGSASNTPVPSYNGNPLPTANSSVVGQNGTAIPAYNGTAIPTPNSSAIPKPLPF</sequence>
<reference evidence="3 4" key="1">
    <citation type="journal article" date="2016" name="Environ. Microbiol.">
        <title>Genomic resolution of a cold subsurface aquifer community provides metabolic insights for novel microbes adapted to high CO concentrations.</title>
        <authorList>
            <person name="Probst A.J."/>
            <person name="Castelle C.J."/>
            <person name="Singh A."/>
            <person name="Brown C.T."/>
            <person name="Anantharaman K."/>
            <person name="Sharon I."/>
            <person name="Hug L.A."/>
            <person name="Burstein D."/>
            <person name="Emerson J.B."/>
            <person name="Thomas B.C."/>
            <person name="Banfield J.F."/>
        </authorList>
    </citation>
    <scope>NUCLEOTIDE SEQUENCE [LARGE SCALE GENOMIC DNA]</scope>
    <source>
        <strain evidence="3">CG1_02_43_90</strain>
    </source>
</reference>
<dbReference type="EMBL" id="MNVN01000011">
    <property type="protein sequence ID" value="OIO30868.1"/>
    <property type="molecule type" value="Genomic_DNA"/>
</dbReference>
<dbReference type="AlphaFoldDB" id="A0A1J4V140"/>
<comment type="caution">
    <text evidence="3">The sequence shown here is derived from an EMBL/GenBank/DDBJ whole genome shotgun (WGS) entry which is preliminary data.</text>
</comment>
<feature type="transmembrane region" description="Helical" evidence="2">
    <location>
        <begin position="56"/>
        <end position="75"/>
    </location>
</feature>
<dbReference type="InterPro" id="IPR043993">
    <property type="entry name" value="T4SS_pilin"/>
</dbReference>
<evidence type="ECO:0000256" key="1">
    <source>
        <dbReference type="SAM" id="MobiDB-lite"/>
    </source>
</evidence>
<name>A0A1J4V140_9BACT</name>
<evidence type="ECO:0000256" key="2">
    <source>
        <dbReference type="SAM" id="Phobius"/>
    </source>
</evidence>
<protein>
    <submittedName>
        <fullName evidence="3">Uncharacterized protein</fullName>
    </submittedName>
</protein>
<dbReference type="Proteomes" id="UP000181992">
    <property type="component" value="Unassembled WGS sequence"/>
</dbReference>
<feature type="transmembrane region" description="Helical" evidence="2">
    <location>
        <begin position="6"/>
        <end position="35"/>
    </location>
</feature>
<gene>
    <name evidence="3" type="ORF">AUJ77_01405</name>
</gene>
<organism evidence="3 4">
    <name type="scientific">Candidatus Nomurabacteria bacterium CG1_02_43_90</name>
    <dbReference type="NCBI Taxonomy" id="1805281"/>
    <lineage>
        <taxon>Bacteria</taxon>
        <taxon>Candidatus Nomuraibacteriota</taxon>
    </lineage>
</organism>
<keyword evidence="2" id="KW-0812">Transmembrane</keyword>